<reference evidence="2 3" key="2">
    <citation type="submission" date="2013-02" db="EMBL/GenBank/DDBJ databases">
        <title>The Genome Sequence of Plasmodium falciparum MaliPS096_E11.</title>
        <authorList>
            <consortium name="The Broad Institute Genome Sequencing Platform"/>
            <consortium name="The Broad Institute Genome Sequencing Center for Infectious Disease"/>
            <person name="Neafsey D."/>
            <person name="Cheeseman I."/>
            <person name="Volkman S."/>
            <person name="Adams J."/>
            <person name="Walker B."/>
            <person name="Young S.K."/>
            <person name="Zeng Q."/>
            <person name="Gargeya S."/>
            <person name="Fitzgerald M."/>
            <person name="Haas B."/>
            <person name="Abouelleil A."/>
            <person name="Alvarado L."/>
            <person name="Arachchi H.M."/>
            <person name="Berlin A.M."/>
            <person name="Chapman S.B."/>
            <person name="Dewar J."/>
            <person name="Goldberg J."/>
            <person name="Griggs A."/>
            <person name="Gujja S."/>
            <person name="Hansen M."/>
            <person name="Howarth C."/>
            <person name="Imamovic A."/>
            <person name="Larimer J."/>
            <person name="McCowan C."/>
            <person name="Murphy C."/>
            <person name="Neiman D."/>
            <person name="Pearson M."/>
            <person name="Priest M."/>
            <person name="Roberts A."/>
            <person name="Saif S."/>
            <person name="Shea T."/>
            <person name="Sisk P."/>
            <person name="Sykes S."/>
            <person name="Wortman J."/>
            <person name="Nusbaum C."/>
            <person name="Birren B."/>
        </authorList>
    </citation>
    <scope>NUCLEOTIDE SEQUENCE [LARGE SCALE GENOMIC DNA]</scope>
    <source>
        <strain evidence="2 3">MaliPS096_E11</strain>
    </source>
</reference>
<gene>
    <name evidence="2" type="ORF">PFMALIP_05674</name>
</gene>
<feature type="compositionally biased region" description="Basic residues" evidence="1">
    <location>
        <begin position="155"/>
        <end position="184"/>
    </location>
</feature>
<evidence type="ECO:0000313" key="3">
    <source>
        <dbReference type="Proteomes" id="UP000030699"/>
    </source>
</evidence>
<feature type="compositionally biased region" description="Acidic residues" evidence="1">
    <location>
        <begin position="64"/>
        <end position="107"/>
    </location>
</feature>
<name>A0A024WGF5_PLAFA</name>
<feature type="region of interest" description="Disordered" evidence="1">
    <location>
        <begin position="150"/>
        <end position="184"/>
    </location>
</feature>
<feature type="region of interest" description="Disordered" evidence="1">
    <location>
        <begin position="386"/>
        <end position="411"/>
    </location>
</feature>
<feature type="non-terminal residue" evidence="2">
    <location>
        <position position="1"/>
    </location>
</feature>
<sequence length="534" mass="62523">YDDDDDDEIDPNLQRLPLRFPVIEKRKAKSTILKNAKNETIVCIESSDSSSSTEDKSIRSKGDEYDEEDEDEDEEEEEEDDENEDDDDDDVEDEDDDEESGECDKEEETGKRKRRRNSRYYKSSNKYIKDNEMLDITSVGANDEYKYEDGDNLERKKRSSKKDKKKKKNKLKEKKNKRKRKRRKIVDENEIMDKIKNLNINHMDYEQQQHCIKKLVKKCIKKYKKLLKLIKKVILLSVENGNQVNEEENQSQVVLEHEQQEDVLSSGRGRRTRTGTRTSTRTSTRRDMDYKKMEGGRRGGGGKTTSDVTTTNSYEKDENMMNKSMTKILPPEIFEKIEEFIIFIGKYIDKFCSICKDMECREKLIQASWEYVSKFVIIIMDGTNNKSSTTNSKTNSNSSSSRTKGKVNNTVKMNNSEVLRDMYKQWKDKKQVKGSDENNNNDDDDNNNNNDNVIEDEKVFIEFFYAKKASFNKNVRDRNYINNDLYSNSNELVYSKKGNKSEEPLSKVRKNELLEENNLNINDSNESINGEVED</sequence>
<feature type="region of interest" description="Disordered" evidence="1">
    <location>
        <begin position="1"/>
        <end position="20"/>
    </location>
</feature>
<reference evidence="2 3" key="1">
    <citation type="submission" date="2013-02" db="EMBL/GenBank/DDBJ databases">
        <title>The Genome Annotation of Plasmodium falciparum MaliPS096_E11.</title>
        <authorList>
            <consortium name="The Broad Institute Genome Sequencing Platform"/>
            <consortium name="The Broad Institute Genome Sequencing Center for Infectious Disease"/>
            <person name="Neafsey D."/>
            <person name="Hoffman S."/>
            <person name="Volkman S."/>
            <person name="Rosenthal P."/>
            <person name="Walker B."/>
            <person name="Young S.K."/>
            <person name="Zeng Q."/>
            <person name="Gargeya S."/>
            <person name="Fitzgerald M."/>
            <person name="Haas B."/>
            <person name="Abouelleil A."/>
            <person name="Allen A.W."/>
            <person name="Alvarado L."/>
            <person name="Arachchi H.M."/>
            <person name="Berlin A.M."/>
            <person name="Chapman S.B."/>
            <person name="Gainer-Dewar J."/>
            <person name="Goldberg J."/>
            <person name="Griggs A."/>
            <person name="Gujja S."/>
            <person name="Hansen M."/>
            <person name="Howarth C."/>
            <person name="Imamovic A."/>
            <person name="Ireland A."/>
            <person name="Larimer J."/>
            <person name="McCowan C."/>
            <person name="Murphy C."/>
            <person name="Pearson M."/>
            <person name="Poon T.W."/>
            <person name="Priest M."/>
            <person name="Roberts A."/>
            <person name="Saif S."/>
            <person name="Shea T."/>
            <person name="Sisk P."/>
            <person name="Sykes S."/>
            <person name="Wortman J."/>
            <person name="Nusbaum C."/>
            <person name="Birren B."/>
        </authorList>
    </citation>
    <scope>NUCLEOTIDE SEQUENCE [LARGE SCALE GENOMIC DNA]</scope>
    <source>
        <strain evidence="2 3">MaliPS096_E11</strain>
    </source>
</reference>
<evidence type="ECO:0000256" key="1">
    <source>
        <dbReference type="SAM" id="MobiDB-lite"/>
    </source>
</evidence>
<feature type="compositionally biased region" description="Basic and acidic residues" evidence="1">
    <location>
        <begin position="284"/>
        <end position="297"/>
    </location>
</feature>
<protein>
    <submittedName>
        <fullName evidence="2">Uncharacterized protein</fullName>
    </submittedName>
</protein>
<feature type="compositionally biased region" description="Low complexity" evidence="1">
    <location>
        <begin position="386"/>
        <end position="402"/>
    </location>
</feature>
<dbReference type="AlphaFoldDB" id="A0A024WGF5"/>
<dbReference type="EMBL" id="KI925640">
    <property type="protein sequence ID" value="ETW46257.1"/>
    <property type="molecule type" value="Genomic_DNA"/>
</dbReference>
<feature type="compositionally biased region" description="Acidic residues" evidence="1">
    <location>
        <begin position="1"/>
        <end position="10"/>
    </location>
</feature>
<feature type="region of interest" description="Disordered" evidence="1">
    <location>
        <begin position="36"/>
        <end position="117"/>
    </location>
</feature>
<feature type="region of interest" description="Disordered" evidence="1">
    <location>
        <begin position="250"/>
        <end position="312"/>
    </location>
</feature>
<feature type="compositionally biased region" description="Basic and acidic residues" evidence="1">
    <location>
        <begin position="53"/>
        <end position="63"/>
    </location>
</feature>
<evidence type="ECO:0000313" key="2">
    <source>
        <dbReference type="EMBL" id="ETW46257.1"/>
    </source>
</evidence>
<proteinExistence type="predicted"/>
<accession>A0A024WGF5</accession>
<organism evidence="2 3">
    <name type="scientific">Plasmodium falciparum MaliPS096_E11</name>
    <dbReference type="NCBI Taxonomy" id="1036727"/>
    <lineage>
        <taxon>Eukaryota</taxon>
        <taxon>Sar</taxon>
        <taxon>Alveolata</taxon>
        <taxon>Apicomplexa</taxon>
        <taxon>Aconoidasida</taxon>
        <taxon>Haemosporida</taxon>
        <taxon>Plasmodiidae</taxon>
        <taxon>Plasmodium</taxon>
        <taxon>Plasmodium (Laverania)</taxon>
    </lineage>
</organism>
<feature type="region of interest" description="Disordered" evidence="1">
    <location>
        <begin position="429"/>
        <end position="452"/>
    </location>
</feature>
<dbReference type="Proteomes" id="UP000030699">
    <property type="component" value="Unassembled WGS sequence"/>
</dbReference>